<dbReference type="AlphaFoldDB" id="A0A4D6H8N1"/>
<evidence type="ECO:0000256" key="1">
    <source>
        <dbReference type="SAM" id="MobiDB-lite"/>
    </source>
</evidence>
<name>A0A4D6H8N1_9EURY</name>
<dbReference type="Proteomes" id="UP000296706">
    <property type="component" value="Chromosome"/>
</dbReference>
<dbReference type="GeneID" id="39846653"/>
<evidence type="ECO:0000313" key="2">
    <source>
        <dbReference type="EMBL" id="QCC50120.1"/>
    </source>
</evidence>
<dbReference type="InterPro" id="IPR011042">
    <property type="entry name" value="6-blade_b-propeller_TolB-like"/>
</dbReference>
<dbReference type="KEGG" id="hsn:DV733_02260"/>
<dbReference type="STRING" id="1457250.GCA_000755225_02750"/>
<gene>
    <name evidence="2" type="ORF">DV733_02260</name>
</gene>
<feature type="region of interest" description="Disordered" evidence="1">
    <location>
        <begin position="227"/>
        <end position="262"/>
    </location>
</feature>
<dbReference type="SUPFAM" id="SSF63829">
    <property type="entry name" value="Calcium-dependent phosphotriesterase"/>
    <property type="match status" value="1"/>
</dbReference>
<dbReference type="EMBL" id="CP031310">
    <property type="protein sequence ID" value="QCC50120.1"/>
    <property type="molecule type" value="Genomic_DNA"/>
</dbReference>
<protein>
    <submittedName>
        <fullName evidence="2">DUF4394 domain-containing protein</fullName>
    </submittedName>
</protein>
<proteinExistence type="predicted"/>
<dbReference type="Gene3D" id="2.120.10.30">
    <property type="entry name" value="TolB, C-terminal domain"/>
    <property type="match status" value="1"/>
</dbReference>
<keyword evidence="3" id="KW-1185">Reference proteome</keyword>
<accession>A0A4D6H8N1</accession>
<reference evidence="2 3" key="1">
    <citation type="journal article" date="2019" name="Nat. Commun.">
        <title>A new type of DNA phosphorothioation-based antiviral system in archaea.</title>
        <authorList>
            <person name="Xiong L."/>
            <person name="Liu S."/>
            <person name="Chen S."/>
            <person name="Xiao Y."/>
            <person name="Zhu B."/>
            <person name="Gao Y."/>
            <person name="Zhang Y."/>
            <person name="Chen B."/>
            <person name="Luo J."/>
            <person name="Deng Z."/>
            <person name="Chen X."/>
            <person name="Wang L."/>
            <person name="Chen S."/>
        </authorList>
    </citation>
    <scope>NUCLEOTIDE SEQUENCE [LARGE SCALE GENOMIC DNA]</scope>
    <source>
        <strain evidence="2 3">CBA1105</strain>
    </source>
</reference>
<dbReference type="OrthoDB" id="387609at2157"/>
<dbReference type="RefSeq" id="WP_049993564.1">
    <property type="nucleotide sequence ID" value="NZ_CP031310.1"/>
</dbReference>
<organism evidence="2 3">
    <name type="scientific">Halapricum salinum</name>
    <dbReference type="NCBI Taxonomy" id="1457250"/>
    <lineage>
        <taxon>Archaea</taxon>
        <taxon>Methanobacteriati</taxon>
        <taxon>Methanobacteriota</taxon>
        <taxon>Stenosarchaea group</taxon>
        <taxon>Halobacteria</taxon>
        <taxon>Halobacteriales</taxon>
        <taxon>Haloarculaceae</taxon>
        <taxon>Halapricum</taxon>
    </lineage>
</organism>
<evidence type="ECO:0000313" key="3">
    <source>
        <dbReference type="Proteomes" id="UP000296706"/>
    </source>
</evidence>
<sequence>MATLDGLFTIQTSAGHERILKLSPETAEVTPVVDLDAPSRFGPNALAFGPGGRILGNSGSGNYIFEIDPETGAVERLRSIGPSLPGMAFVDSDTVYGLDNDNDRLVRVDPESGALTTVGGFGRDLDHVGLGVDFETKELYAVGGRGDGDPDRLYHVDKTDGSVTPVGTTGVDLDSVGVEFVPGNGNLYALRGDEPETTTLRKLDLETGVGVEIGPVPVGGLANLGAPWPQTTVEPPTPPETATPVGGGGSTPPSTQTPVDPDDLDFRAGSTVEVDVGYGNYYVVTDIPDANGRPAVTTTDFSLVAPEVAHDAFITESWKSFGPSLIDWQKQLAATRRRAGEFRALELLSKAVDLGVESLETYALAQVNPSLALGSAVDLYFESINWVNTEVNDPYEEGFGKMTRTLAECRNIDALAEDVTSWSEFNEGLNATAEFAVALDDIASNADNIAAAWSQATSNTGKVTASLTSYGLQQAAASIFVGVAVDTTVTQLIEGALDANAKITAAAHAHEVAQMTLIERIIGLELKREDAAITPAEAVTLTRLKAARYQMTALLGEIVAKHYDAMSDLWSGVIWNAVANAETNARQAREMADSSRQTTYWTWRMMGYGLNRAENRLENSLNTGRETA</sequence>